<accession>A0A6S7BVJ8</accession>
<sequence length="128" mass="14374">MTDVTKKLTKKHRVIGILHTLKQFKEAGLVEEDSMYAHEAVEDVQGEVLDTAERWYKIGAKRGAREVLKALLDGRLEIDDTGGELQVLATAMKLEWTAALNVSVGAEKQRVSKKAYALTLRDMEFDDQ</sequence>
<dbReference type="Proteomes" id="UP000494365">
    <property type="component" value="Unassembled WGS sequence"/>
</dbReference>
<name>A0A6S7BVJ8_9BURK</name>
<reference evidence="1 2" key="1">
    <citation type="submission" date="2020-04" db="EMBL/GenBank/DDBJ databases">
        <authorList>
            <person name="De Canck E."/>
        </authorList>
    </citation>
    <scope>NUCLEOTIDE SEQUENCE [LARGE SCALE GENOMIC DNA]</scope>
    <source>
        <strain evidence="1 2">LMG 28614</strain>
    </source>
</reference>
<gene>
    <name evidence="1" type="ORF">LMG28614_06037</name>
</gene>
<evidence type="ECO:0000313" key="2">
    <source>
        <dbReference type="Proteomes" id="UP000494365"/>
    </source>
</evidence>
<dbReference type="AlphaFoldDB" id="A0A6S7BVJ8"/>
<organism evidence="1 2">
    <name type="scientific">Paraburkholderia ultramafica</name>
    <dbReference type="NCBI Taxonomy" id="1544867"/>
    <lineage>
        <taxon>Bacteria</taxon>
        <taxon>Pseudomonadati</taxon>
        <taxon>Pseudomonadota</taxon>
        <taxon>Betaproteobacteria</taxon>
        <taxon>Burkholderiales</taxon>
        <taxon>Burkholderiaceae</taxon>
        <taxon>Paraburkholderia</taxon>
    </lineage>
</organism>
<proteinExistence type="predicted"/>
<protein>
    <submittedName>
        <fullName evidence="1">Uncharacterized protein</fullName>
    </submittedName>
</protein>
<evidence type="ECO:0000313" key="1">
    <source>
        <dbReference type="EMBL" id="CAB3804455.1"/>
    </source>
</evidence>
<dbReference type="EMBL" id="CADIKK010000038">
    <property type="protein sequence ID" value="CAB3804455.1"/>
    <property type="molecule type" value="Genomic_DNA"/>
</dbReference>
<keyword evidence="2" id="KW-1185">Reference proteome</keyword>